<keyword evidence="1" id="KW-0234">DNA repair</keyword>
<dbReference type="EC" id="5.6.2.3" evidence="1"/>
<organism evidence="4 5">
    <name type="scientific">Castilleja foliolosa</name>
    <dbReference type="NCBI Taxonomy" id="1961234"/>
    <lineage>
        <taxon>Eukaryota</taxon>
        <taxon>Viridiplantae</taxon>
        <taxon>Streptophyta</taxon>
        <taxon>Embryophyta</taxon>
        <taxon>Tracheophyta</taxon>
        <taxon>Spermatophyta</taxon>
        <taxon>Magnoliopsida</taxon>
        <taxon>eudicotyledons</taxon>
        <taxon>Gunneridae</taxon>
        <taxon>Pentapetalae</taxon>
        <taxon>asterids</taxon>
        <taxon>lamiids</taxon>
        <taxon>Lamiales</taxon>
        <taxon>Orobanchaceae</taxon>
        <taxon>Pedicularideae</taxon>
        <taxon>Castillejinae</taxon>
        <taxon>Castilleja</taxon>
    </lineage>
</organism>
<keyword evidence="1" id="KW-0347">Helicase</keyword>
<dbReference type="GO" id="GO:0006281">
    <property type="term" value="P:DNA repair"/>
    <property type="evidence" value="ECO:0007669"/>
    <property type="project" value="UniProtKB-KW"/>
</dbReference>
<dbReference type="Pfam" id="PF21530">
    <property type="entry name" value="Pif1_2B_dom"/>
    <property type="match status" value="1"/>
</dbReference>
<dbReference type="InterPro" id="IPR027417">
    <property type="entry name" value="P-loop_NTPase"/>
</dbReference>
<name>A0ABD3DD55_9LAMI</name>
<proteinExistence type="inferred from homology"/>
<dbReference type="Pfam" id="PF05970">
    <property type="entry name" value="PIF1"/>
    <property type="match status" value="1"/>
</dbReference>
<evidence type="ECO:0000259" key="3">
    <source>
        <dbReference type="Pfam" id="PF21530"/>
    </source>
</evidence>
<evidence type="ECO:0000313" key="4">
    <source>
        <dbReference type="EMBL" id="KAL3639942.1"/>
    </source>
</evidence>
<dbReference type="CDD" id="cd18809">
    <property type="entry name" value="SF1_C_RecD"/>
    <property type="match status" value="1"/>
</dbReference>
<keyword evidence="1" id="KW-0227">DNA damage</keyword>
<protein>
    <recommendedName>
        <fullName evidence="1">ATP-dependent DNA helicase</fullName>
        <ecNumber evidence="1">5.6.2.3</ecNumber>
    </recommendedName>
</protein>
<evidence type="ECO:0000259" key="2">
    <source>
        <dbReference type="Pfam" id="PF05970"/>
    </source>
</evidence>
<gene>
    <name evidence="4" type="ORF">CASFOL_014910</name>
</gene>
<accession>A0ABD3DD55</accession>
<keyword evidence="1" id="KW-0233">DNA recombination</keyword>
<dbReference type="Gene3D" id="3.40.50.300">
    <property type="entry name" value="P-loop containing nucleotide triphosphate hydrolases"/>
    <property type="match status" value="2"/>
</dbReference>
<evidence type="ECO:0000256" key="1">
    <source>
        <dbReference type="RuleBase" id="RU363044"/>
    </source>
</evidence>
<dbReference type="GO" id="GO:0043139">
    <property type="term" value="F:5'-3' DNA helicase activity"/>
    <property type="evidence" value="ECO:0007669"/>
    <property type="project" value="UniProtKB-EC"/>
</dbReference>
<dbReference type="FunFam" id="3.40.50.300:FF:002884">
    <property type="entry name" value="ATP-dependent DNA helicase"/>
    <property type="match status" value="1"/>
</dbReference>
<dbReference type="AlphaFoldDB" id="A0ABD3DD55"/>
<dbReference type="GO" id="GO:0016787">
    <property type="term" value="F:hydrolase activity"/>
    <property type="evidence" value="ECO:0007669"/>
    <property type="project" value="UniProtKB-KW"/>
</dbReference>
<keyword evidence="5" id="KW-1185">Reference proteome</keyword>
<dbReference type="Proteomes" id="UP001632038">
    <property type="component" value="Unassembled WGS sequence"/>
</dbReference>
<keyword evidence="1" id="KW-0547">Nucleotide-binding</keyword>
<dbReference type="InterPro" id="IPR010285">
    <property type="entry name" value="DNA_helicase_pif1-like_DEAD"/>
</dbReference>
<evidence type="ECO:0000313" key="5">
    <source>
        <dbReference type="Proteomes" id="UP001632038"/>
    </source>
</evidence>
<feature type="domain" description="DNA helicase Pif1-like DEAD-box helicase" evidence="2">
    <location>
        <begin position="39"/>
        <end position="221"/>
    </location>
</feature>
<dbReference type="InterPro" id="IPR049163">
    <property type="entry name" value="Pif1-like_2B_dom"/>
</dbReference>
<dbReference type="PANTHER" id="PTHR10492">
    <property type="match status" value="1"/>
</dbReference>
<feature type="domain" description="DNA helicase Pif1-like 2B" evidence="3">
    <location>
        <begin position="328"/>
        <end position="374"/>
    </location>
</feature>
<reference evidence="5" key="1">
    <citation type="journal article" date="2024" name="IScience">
        <title>Strigolactones Initiate the Formation of Haustorium-like Structures in Castilleja.</title>
        <authorList>
            <person name="Buerger M."/>
            <person name="Peterson D."/>
            <person name="Chory J."/>
        </authorList>
    </citation>
    <scope>NUCLEOTIDE SEQUENCE [LARGE SCALE GENOMIC DNA]</scope>
</reference>
<dbReference type="GO" id="GO:0005524">
    <property type="term" value="F:ATP binding"/>
    <property type="evidence" value="ECO:0007669"/>
    <property type="project" value="UniProtKB-KW"/>
</dbReference>
<keyword evidence="1" id="KW-0378">Hydrolase</keyword>
<comment type="caution">
    <text evidence="4">The sequence shown here is derived from an EMBL/GenBank/DDBJ whole genome shotgun (WGS) entry which is preliminary data.</text>
</comment>
<comment type="cofactor">
    <cofactor evidence="1">
        <name>Mg(2+)</name>
        <dbReference type="ChEBI" id="CHEBI:18420"/>
    </cofactor>
</comment>
<comment type="catalytic activity">
    <reaction evidence="1">
        <text>ATP + H2O = ADP + phosphate + H(+)</text>
        <dbReference type="Rhea" id="RHEA:13065"/>
        <dbReference type="ChEBI" id="CHEBI:15377"/>
        <dbReference type="ChEBI" id="CHEBI:15378"/>
        <dbReference type="ChEBI" id="CHEBI:30616"/>
        <dbReference type="ChEBI" id="CHEBI:43474"/>
        <dbReference type="ChEBI" id="CHEBI:456216"/>
        <dbReference type="EC" id="5.6.2.3"/>
    </reaction>
</comment>
<comment type="similarity">
    <text evidence="1">Belongs to the helicase family.</text>
</comment>
<dbReference type="PANTHER" id="PTHR10492:SF101">
    <property type="entry name" value="ATP-DEPENDENT DNA HELICASE"/>
    <property type="match status" value="1"/>
</dbReference>
<dbReference type="SUPFAM" id="SSF52540">
    <property type="entry name" value="P-loop containing nucleoside triphosphate hydrolases"/>
    <property type="match status" value="2"/>
</dbReference>
<dbReference type="GO" id="GO:0006310">
    <property type="term" value="P:DNA recombination"/>
    <property type="evidence" value="ECO:0007669"/>
    <property type="project" value="UniProtKB-KW"/>
</dbReference>
<dbReference type="Gene3D" id="2.30.30.940">
    <property type="match status" value="1"/>
</dbReference>
<keyword evidence="1" id="KW-0067">ATP-binding</keyword>
<sequence>MPLAENDGNAVGSSRLILDELNYDHKALSLEHAKLHLIMTSEQKGVYSKIMSVVESNNGGMFFVYGYGGTGKTYLWRTLSAALRSKGHIVLNVASSGIASLLLPGGRTAHSRFGIPLNPHEGSDCNIRKGTPLADLIIQCKLIIWDEAPMMHKYCFEAVNNSLQDIIEDIDSANKDKPFGGKTVVFGGDFRQILFVVPKGSRQDIVNATINSSFFVPNCKFFLNGNIGVAGDGFASVEIPEDMLIKYSGDPIAAIVEETYQMFRDSIDDPMFLKDRAILAPTIEVVDSINEYMNSLNSSEGYTYLSSDSTCKSDGNANDFLSDLHTPEFLNGITCSGVPNHKLHLKVGTPVMLLRNLDHSMGLCNGTRLVVTKLSTHVIECKILTGAKSGEKVLLPRLNLTPSDSRIPFKFQRRQFPIMISYAMTINKSQGQSLSNVGLFLKNPVLSHGQLYVAVSRVTNRKGLRILICGNDQSKLNMTNNVVYKEVFSKI</sequence>
<dbReference type="EMBL" id="JAVIJP010000017">
    <property type="protein sequence ID" value="KAL3639942.1"/>
    <property type="molecule type" value="Genomic_DNA"/>
</dbReference>